<dbReference type="FunFam" id="3.40.50.1220:FF:000038">
    <property type="entry name" value="NAD-dependent protein deacetylase sirtuin-6 isoform X2"/>
    <property type="match status" value="1"/>
</dbReference>
<feature type="compositionally biased region" description="Basic and acidic residues" evidence="21">
    <location>
        <begin position="28"/>
        <end position="45"/>
    </location>
</feature>
<evidence type="ECO:0000256" key="9">
    <source>
        <dbReference type="ARBA" id="ARBA00038170"/>
    </source>
</evidence>
<feature type="binding site" evidence="20">
    <location>
        <position position="272"/>
    </location>
    <ligand>
        <name>Zn(2+)</name>
        <dbReference type="ChEBI" id="CHEBI:29105"/>
    </ligand>
</feature>
<evidence type="ECO:0000256" key="3">
    <source>
        <dbReference type="ARBA" id="ARBA00022553"/>
    </source>
</evidence>
<dbReference type="GO" id="GO:0035861">
    <property type="term" value="C:site of double-strand break"/>
    <property type="evidence" value="ECO:0007669"/>
    <property type="project" value="UniProtKB-ARBA"/>
</dbReference>
<evidence type="ECO:0000313" key="23">
    <source>
        <dbReference type="Ensembl" id="ENSSSCP00070025020.1"/>
    </source>
</evidence>
<evidence type="ECO:0000256" key="10">
    <source>
        <dbReference type="ARBA" id="ARBA00041832"/>
    </source>
</evidence>
<dbReference type="Ensembl" id="ENSSSCT00030013689.1">
    <property type="protein sequence ID" value="ENSSSCP00030006129.1"/>
    <property type="gene ID" value="ENSSSCG00030010000.1"/>
</dbReference>
<feature type="binding site" evidence="20">
    <location>
        <position position="275"/>
    </location>
    <ligand>
        <name>Zn(2+)</name>
        <dbReference type="ChEBI" id="CHEBI:29105"/>
    </ligand>
</feature>
<comment type="catalytic activity">
    <reaction evidence="16">
        <text>N(6)-glutaryl-L-lysyl-[protein] + NAD(+) + H2O = 2''-O-glutaryl-ADP-D-ribose + nicotinamide + L-lysyl-[protein]</text>
        <dbReference type="Rhea" id="RHEA:47664"/>
        <dbReference type="Rhea" id="RHEA-COMP:9752"/>
        <dbReference type="Rhea" id="RHEA-COMP:11875"/>
        <dbReference type="ChEBI" id="CHEBI:15377"/>
        <dbReference type="ChEBI" id="CHEBI:17154"/>
        <dbReference type="ChEBI" id="CHEBI:29969"/>
        <dbReference type="ChEBI" id="CHEBI:57540"/>
        <dbReference type="ChEBI" id="CHEBI:87828"/>
        <dbReference type="ChEBI" id="CHEBI:87829"/>
    </reaction>
    <physiologicalReaction direction="left-to-right" evidence="16">
        <dbReference type="Rhea" id="RHEA:47665"/>
    </physiologicalReaction>
</comment>
<feature type="compositionally biased region" description="Basic residues" evidence="21">
    <location>
        <begin position="437"/>
        <end position="447"/>
    </location>
</feature>
<keyword evidence="6 20" id="KW-0862">Zinc</keyword>
<dbReference type="Proteomes" id="UP000694725">
    <property type="component" value="Unplaced"/>
</dbReference>
<organism evidence="23 24">
    <name type="scientific">Sus scrofa</name>
    <name type="common">Pig</name>
    <dbReference type="NCBI Taxonomy" id="9823"/>
    <lineage>
        <taxon>Eukaryota</taxon>
        <taxon>Metazoa</taxon>
        <taxon>Chordata</taxon>
        <taxon>Craniata</taxon>
        <taxon>Vertebrata</taxon>
        <taxon>Euteleostomi</taxon>
        <taxon>Mammalia</taxon>
        <taxon>Eutheria</taxon>
        <taxon>Laurasiatheria</taxon>
        <taxon>Artiodactyla</taxon>
        <taxon>Suina</taxon>
        <taxon>Suidae</taxon>
        <taxon>Sus</taxon>
    </lineage>
</organism>
<feature type="domain" description="Deacetylase sirtuin-type" evidence="22">
    <location>
        <begin position="129"/>
        <end position="376"/>
    </location>
</feature>
<dbReference type="InterPro" id="IPR003000">
    <property type="entry name" value="Sirtuin"/>
</dbReference>
<dbReference type="Ensembl" id="ENSSSCT00050106081.1">
    <property type="protein sequence ID" value="ENSSSCP00050046802.1"/>
    <property type="gene ID" value="ENSSSCG00050077101.1"/>
</dbReference>
<keyword evidence="8" id="KW-0227">DNA damage</keyword>
<evidence type="ECO:0000256" key="21">
    <source>
        <dbReference type="SAM" id="MobiDB-lite"/>
    </source>
</evidence>
<dbReference type="GO" id="GO:0000785">
    <property type="term" value="C:chromatin"/>
    <property type="evidence" value="ECO:0007669"/>
    <property type="project" value="UniProtKB-ARBA"/>
</dbReference>
<dbReference type="Gene3D" id="3.40.50.1220">
    <property type="entry name" value="TPP-binding domain"/>
    <property type="match status" value="1"/>
</dbReference>
<evidence type="ECO:0000256" key="4">
    <source>
        <dbReference type="ARBA" id="ARBA00022679"/>
    </source>
</evidence>
<feature type="region of interest" description="Disordered" evidence="21">
    <location>
        <begin position="78"/>
        <end position="130"/>
    </location>
</feature>
<dbReference type="SMR" id="A0A4X1UAU4"/>
<evidence type="ECO:0000256" key="20">
    <source>
        <dbReference type="PROSITE-ProRule" id="PRU00236"/>
    </source>
</evidence>
<comment type="catalytic activity">
    <reaction evidence="14">
        <text>N(6)-succinyl-L-lysyl-[protein] + NAD(+) + H2O = 2''-O-succinyl-ADP-D-ribose + nicotinamide + L-lysyl-[protein]</text>
        <dbReference type="Rhea" id="RHEA:47668"/>
        <dbReference type="Rhea" id="RHEA-COMP:9752"/>
        <dbReference type="Rhea" id="RHEA-COMP:11877"/>
        <dbReference type="ChEBI" id="CHEBI:15377"/>
        <dbReference type="ChEBI" id="CHEBI:17154"/>
        <dbReference type="ChEBI" id="CHEBI:29969"/>
        <dbReference type="ChEBI" id="CHEBI:57540"/>
        <dbReference type="ChEBI" id="CHEBI:87830"/>
        <dbReference type="ChEBI" id="CHEBI:87832"/>
    </reaction>
    <physiologicalReaction direction="left-to-right" evidence="14">
        <dbReference type="Rhea" id="RHEA:47669"/>
    </physiologicalReaction>
</comment>
<reference evidence="23 24" key="1">
    <citation type="submission" date="2017-08" db="EMBL/GenBank/DDBJ databases">
        <title>USMARCv1.0.</title>
        <authorList>
            <person name="Hannum G.I."/>
            <person name="Koren S."/>
            <person name="Schroeder S.G."/>
            <person name="Chin S.C."/>
            <person name="Nonneman D.J."/>
            <person name="Becker S.A."/>
            <person name="Rosen B.D."/>
            <person name="Bickhart D.M."/>
            <person name="Putnam N.H."/>
            <person name="Green R.E."/>
            <person name="Tuggle C.K."/>
            <person name="Liu H."/>
            <person name="Rohrer G.A."/>
            <person name="Warr A."/>
            <person name="Hall R."/>
            <person name="Kim K."/>
            <person name="Hume D.A."/>
            <person name="Talbot R."/>
            <person name="Chow W."/>
            <person name="Howe K."/>
            <person name="Schwartz A.S."/>
            <person name="Watson M."/>
            <person name="Archibald A.L."/>
            <person name="Phillippy A.M."/>
            <person name="Smith T.P.L."/>
        </authorList>
    </citation>
    <scope>NUCLEOTIDE SEQUENCE [LARGE SCALE GENOMIC DNA]</scope>
</reference>
<dbReference type="Gene3D" id="2.20.28.200">
    <property type="match status" value="1"/>
</dbReference>
<dbReference type="PROSITE" id="PS50305">
    <property type="entry name" value="SIRTUIN"/>
    <property type="match status" value="1"/>
</dbReference>
<evidence type="ECO:0000256" key="1">
    <source>
        <dbReference type="ARBA" id="ARBA00001947"/>
    </source>
</evidence>
<dbReference type="SUPFAM" id="SSF52467">
    <property type="entry name" value="DHS-like NAD/FAD-binding domain"/>
    <property type="match status" value="1"/>
</dbReference>
<evidence type="ECO:0000313" key="24">
    <source>
        <dbReference type="Proteomes" id="UP000314985"/>
    </source>
</evidence>
<keyword evidence="5 20" id="KW-0479">Metal-binding</keyword>
<dbReference type="Ensembl" id="ENSSSCT00035107531.1">
    <property type="protein sequence ID" value="ENSSSCP00035046465.1"/>
    <property type="gene ID" value="ENSSSCG00035078494.1"/>
</dbReference>
<dbReference type="Ensembl" id="ENSSSCT00060104365.1">
    <property type="protein sequence ID" value="ENSSSCP00060045701.1"/>
    <property type="gene ID" value="ENSSSCG00060075881.1"/>
</dbReference>
<evidence type="ECO:0000256" key="7">
    <source>
        <dbReference type="ARBA" id="ARBA00023027"/>
    </source>
</evidence>
<dbReference type="Ensembl" id="ENSSSCT00070029993.1">
    <property type="protein sequence ID" value="ENSSSCP00070025020.1"/>
    <property type="gene ID" value="ENSSSCG00070015263.1"/>
</dbReference>
<dbReference type="InterPro" id="IPR050134">
    <property type="entry name" value="NAD-dep_sirtuin_deacylases"/>
</dbReference>
<dbReference type="GO" id="GO:0040029">
    <property type="term" value="P:epigenetic regulation of gene expression"/>
    <property type="evidence" value="ECO:0007669"/>
    <property type="project" value="UniProtKB-ARBA"/>
</dbReference>
<dbReference type="Proteomes" id="UP000694723">
    <property type="component" value="Unplaced"/>
</dbReference>
<comment type="cofactor">
    <cofactor evidence="1">
        <name>Zn(2+)</name>
        <dbReference type="ChEBI" id="CHEBI:29105"/>
    </cofactor>
</comment>
<dbReference type="EC" id="2.3.1.286" evidence="2"/>
<dbReference type="PANTHER" id="PTHR11085">
    <property type="entry name" value="NAD-DEPENDENT PROTEIN DEACYLASE SIRTUIN-5, MITOCHONDRIAL-RELATED"/>
    <property type="match status" value="1"/>
</dbReference>
<feature type="region of interest" description="Disordered" evidence="21">
    <location>
        <begin position="399"/>
        <end position="447"/>
    </location>
</feature>
<reference evidence="23" key="2">
    <citation type="submission" date="2025-05" db="UniProtKB">
        <authorList>
            <consortium name="Ensembl"/>
        </authorList>
    </citation>
    <scope>IDENTIFICATION</scope>
</reference>
<proteinExistence type="inferred from homology"/>
<evidence type="ECO:0000256" key="12">
    <source>
        <dbReference type="ARBA" id="ARBA00050163"/>
    </source>
</evidence>
<dbReference type="InterPro" id="IPR026590">
    <property type="entry name" value="Ssirtuin_cat_dom"/>
</dbReference>
<comment type="subunit">
    <text evidence="17">Interacts with UBTF and the RNA polymerase I complex. Interacts with components of the B-WICH complex, such as MYBBP1A, SMARCA5/SNF2H and BAZ1B/WSTF. Interacts with ELK4, leading to stabilization at target promoters for H3K18Ac deacetylation. Interacts with histone H2A and/or histone H2B. Interacts with DNMT1. Interacts with SIRT1.</text>
</comment>
<evidence type="ECO:0000256" key="13">
    <source>
        <dbReference type="ARBA" id="ARBA00050237"/>
    </source>
</evidence>
<feature type="binding site" evidence="20">
    <location>
        <position position="242"/>
    </location>
    <ligand>
        <name>Zn(2+)</name>
        <dbReference type="ChEBI" id="CHEBI:29105"/>
    </ligand>
</feature>
<sequence>MRRRAARWEAEAEARVSPGAMAAGGLSRSERKAAERVRRLREEQQRERLRQVSRILRKAAAERSAEEGRLLAESEDLVTELQGRSRRREGLKRRQEEASPGVRAGRPGTRAGRGPSPPASASRQVCDDPEELRRKVRELADAVRNAKHLVVYTGAGISTAASIPDYRGPNGVWTLLQKGRSVSAADLSEAEPTLTHMSIARLHEQKLVQHVVSQNCDGLHLRSGLPRAAMSELHGNMYIEVCTACVPNREYVRVFDVTERTALHRHQTGRACHTCGAQLRDTIVHFGERGTLGQPLNWEAATQAASRADTILCLGSSLKVLKKYPRLWCMAKPPSRRPKLYIVNLQWTPKDDWAALKLHGKCDDVMRLLMDELGLEIPPYSRWQDPIFSLATPLRAGEEGSHSRKSLCRSREEPGPEDRGAPRSSAPALGGWFGRGCTKRTKRKKVT</sequence>
<dbReference type="Proteomes" id="UP000694720">
    <property type="component" value="Unplaced"/>
</dbReference>
<evidence type="ECO:0000256" key="16">
    <source>
        <dbReference type="ARBA" id="ARBA00052763"/>
    </source>
</evidence>
<dbReference type="InterPro" id="IPR029035">
    <property type="entry name" value="DHS-like_NAD/FAD-binding_dom"/>
</dbReference>
<comment type="catalytic activity">
    <reaction evidence="15">
        <text>N(6)-propanoyl-L-lysyl-[protein] + NAD(+) + H2O = 3''-O-propanoyl-ADP-D-ribose + nicotinamide + L-lysyl-[protein]</text>
        <dbReference type="Rhea" id="RHEA:23500"/>
        <dbReference type="Rhea" id="RHEA-COMP:9752"/>
        <dbReference type="Rhea" id="RHEA-COMP:13758"/>
        <dbReference type="ChEBI" id="CHEBI:15377"/>
        <dbReference type="ChEBI" id="CHEBI:17154"/>
        <dbReference type="ChEBI" id="CHEBI:29969"/>
        <dbReference type="ChEBI" id="CHEBI:57540"/>
        <dbReference type="ChEBI" id="CHEBI:138019"/>
        <dbReference type="ChEBI" id="CHEBI:145015"/>
    </reaction>
    <physiologicalReaction direction="left-to-right" evidence="15">
        <dbReference type="Rhea" id="RHEA:23501"/>
    </physiologicalReaction>
</comment>
<feature type="compositionally biased region" description="Basic and acidic residues" evidence="21">
    <location>
        <begin position="1"/>
        <end position="14"/>
    </location>
</feature>
<dbReference type="Proteomes" id="UP000694727">
    <property type="component" value="Unplaced"/>
</dbReference>
<dbReference type="GO" id="GO:0097372">
    <property type="term" value="F:histone H3K18 deacetylase activity, NAD-dependent"/>
    <property type="evidence" value="ECO:0007669"/>
    <property type="project" value="UniProtKB-ARBA"/>
</dbReference>
<keyword evidence="3" id="KW-0597">Phosphoprotein</keyword>
<keyword evidence="8" id="KW-0234">DNA repair</keyword>
<evidence type="ECO:0000256" key="19">
    <source>
        <dbReference type="ARBA" id="ARBA00075188"/>
    </source>
</evidence>
<accession>A0A4X1UAU4</accession>
<feature type="compositionally biased region" description="Basic and acidic residues" evidence="21">
    <location>
        <begin position="409"/>
        <end position="421"/>
    </location>
</feature>
<dbReference type="Proteomes" id="UP000694571">
    <property type="component" value="Unplaced"/>
</dbReference>
<dbReference type="Ensembl" id="ENSSSCT00025092680.1">
    <property type="protein sequence ID" value="ENSSSCP00025040667.1"/>
    <property type="gene ID" value="ENSSSCG00025067470.1"/>
</dbReference>
<dbReference type="GO" id="GO:0010821">
    <property type="term" value="P:regulation of mitochondrion organization"/>
    <property type="evidence" value="ECO:0007669"/>
    <property type="project" value="UniProtKB-ARBA"/>
</dbReference>
<dbReference type="Proteomes" id="UP000314985">
    <property type="component" value="Chromosome 12"/>
</dbReference>
<dbReference type="CDD" id="cd01410">
    <property type="entry name" value="SIRT7"/>
    <property type="match status" value="1"/>
</dbReference>
<evidence type="ECO:0000256" key="17">
    <source>
        <dbReference type="ARBA" id="ARBA00062653"/>
    </source>
</evidence>
<comment type="catalytic activity">
    <reaction evidence="13">
        <text>N(6)-decanoyl-L-lysyl-[protein] + NAD(+) + H2O = 2''-O-decanoyl-ADP-D-ribose + nicotinamide + L-lysyl-[protein]</text>
        <dbReference type="Rhea" id="RHEA:70631"/>
        <dbReference type="Rhea" id="RHEA-COMP:9752"/>
        <dbReference type="Rhea" id="RHEA-COMP:17932"/>
        <dbReference type="ChEBI" id="CHEBI:15377"/>
        <dbReference type="ChEBI" id="CHEBI:17154"/>
        <dbReference type="ChEBI" id="CHEBI:29969"/>
        <dbReference type="ChEBI" id="CHEBI:57540"/>
        <dbReference type="ChEBI" id="CHEBI:143222"/>
        <dbReference type="ChEBI" id="CHEBI:189688"/>
    </reaction>
    <physiologicalReaction direction="left-to-right" evidence="13">
        <dbReference type="Rhea" id="RHEA:70632"/>
    </physiologicalReaction>
</comment>
<keyword evidence="4" id="KW-0808">Transferase</keyword>
<feature type="compositionally biased region" description="Low complexity" evidence="21">
    <location>
        <begin position="100"/>
        <end position="114"/>
    </location>
</feature>
<dbReference type="PANTHER" id="PTHR11085:SF1">
    <property type="entry name" value="NAD-DEPENDENT PROTEIN DEACETYLASE SIRTUIN-7"/>
    <property type="match status" value="1"/>
</dbReference>
<evidence type="ECO:0000256" key="15">
    <source>
        <dbReference type="ARBA" id="ARBA00051399"/>
    </source>
</evidence>
<dbReference type="ExpressionAtlas" id="A0A4X1UAU4">
    <property type="expression patterns" value="baseline and differential"/>
</dbReference>
<dbReference type="AlphaFoldDB" id="A0A4X1UAU4"/>
<feature type="active site" description="Proton acceptor" evidence="20">
    <location>
        <position position="234"/>
    </location>
</feature>
<dbReference type="Proteomes" id="UP000694570">
    <property type="component" value="Unplaced"/>
</dbReference>
<evidence type="ECO:0000256" key="14">
    <source>
        <dbReference type="ARBA" id="ARBA00051105"/>
    </source>
</evidence>
<feature type="region of interest" description="Disordered" evidence="21">
    <location>
        <begin position="1"/>
        <end position="45"/>
    </location>
</feature>
<dbReference type="FunFam" id="2.20.28.200:FF:000002">
    <property type="entry name" value="NAD-dependent deacetylase sirtuin-7"/>
    <property type="match status" value="1"/>
</dbReference>
<name>A0A4X1UAU4_PIG</name>
<dbReference type="GO" id="GO:0070403">
    <property type="term" value="F:NAD+ binding"/>
    <property type="evidence" value="ECO:0007669"/>
    <property type="project" value="InterPro"/>
</dbReference>
<dbReference type="Proteomes" id="UP000694728">
    <property type="component" value="Unplaced"/>
</dbReference>
<evidence type="ECO:0000256" key="11">
    <source>
        <dbReference type="ARBA" id="ARBA00043038"/>
    </source>
</evidence>
<dbReference type="Pfam" id="PF02146">
    <property type="entry name" value="SIR2"/>
    <property type="match status" value="1"/>
</dbReference>
<comment type="similarity">
    <text evidence="9">Belongs to the sirtuin family. Class IV subfamily.</text>
</comment>
<keyword evidence="7" id="KW-0520">NAD</keyword>
<evidence type="ECO:0000259" key="22">
    <source>
        <dbReference type="PROSITE" id="PS50305"/>
    </source>
</evidence>
<comment type="catalytic activity">
    <reaction evidence="12">
        <text>N(6)-acetyl-L-lysyl-[protein] + NAD(+) + H2O = 2''-O-acetyl-ADP-D-ribose + nicotinamide + L-lysyl-[protein]</text>
        <dbReference type="Rhea" id="RHEA:43636"/>
        <dbReference type="Rhea" id="RHEA-COMP:9752"/>
        <dbReference type="Rhea" id="RHEA-COMP:10731"/>
        <dbReference type="ChEBI" id="CHEBI:15377"/>
        <dbReference type="ChEBI" id="CHEBI:17154"/>
        <dbReference type="ChEBI" id="CHEBI:29969"/>
        <dbReference type="ChEBI" id="CHEBI:57540"/>
        <dbReference type="ChEBI" id="CHEBI:61930"/>
        <dbReference type="ChEBI" id="CHEBI:83767"/>
        <dbReference type="EC" id="2.3.1.286"/>
    </reaction>
    <physiologicalReaction direction="left-to-right" evidence="12">
        <dbReference type="Rhea" id="RHEA:43637"/>
    </physiologicalReaction>
</comment>
<dbReference type="Ensembl" id="ENSSSCT00065069800.1">
    <property type="protein sequence ID" value="ENSSSCP00065030407.1"/>
    <property type="gene ID" value="ENSSSCG00065050963.1"/>
</dbReference>
<dbReference type="GO" id="GO:0046872">
    <property type="term" value="F:metal ion binding"/>
    <property type="evidence" value="ECO:0007669"/>
    <property type="project" value="UniProtKB-KW"/>
</dbReference>
<evidence type="ECO:0000256" key="2">
    <source>
        <dbReference type="ARBA" id="ARBA00012928"/>
    </source>
</evidence>
<evidence type="ECO:0000256" key="8">
    <source>
        <dbReference type="ARBA" id="ARBA00023204"/>
    </source>
</evidence>
<evidence type="ECO:0000256" key="5">
    <source>
        <dbReference type="ARBA" id="ARBA00022723"/>
    </source>
</evidence>
<dbReference type="GO" id="GO:0006281">
    <property type="term" value="P:DNA repair"/>
    <property type="evidence" value="ECO:0007669"/>
    <property type="project" value="UniProtKB-KW"/>
</dbReference>
<feature type="binding site" evidence="20">
    <location>
        <position position="245"/>
    </location>
    <ligand>
        <name>Zn(2+)</name>
        <dbReference type="ChEBI" id="CHEBI:29105"/>
    </ligand>
</feature>
<evidence type="ECO:0000256" key="6">
    <source>
        <dbReference type="ARBA" id="ARBA00022833"/>
    </source>
</evidence>
<dbReference type="GO" id="GO:0140861">
    <property type="term" value="P:DNA repair-dependent chromatin remodeling"/>
    <property type="evidence" value="ECO:0007669"/>
    <property type="project" value="UniProtKB-ARBA"/>
</dbReference>
<evidence type="ECO:0000256" key="18">
    <source>
        <dbReference type="ARBA" id="ARBA00074008"/>
    </source>
</evidence>
<dbReference type="Ensembl" id="ENSSSCT00045058102.1">
    <property type="protein sequence ID" value="ENSSSCP00045040613.1"/>
    <property type="gene ID" value="ENSSSCG00045033800.1"/>
</dbReference>
<protein>
    <recommendedName>
        <fullName evidence="18">NAD-dependent protein deacetylase sirtuin-7</fullName>
        <ecNumber evidence="2">2.3.1.286</ecNumber>
    </recommendedName>
    <alternativeName>
        <fullName evidence="19">NAD-dependent protein deacylase sirtuin-7</fullName>
    </alternativeName>
    <alternativeName>
        <fullName evidence="11">Regulatory protein SIR2 homolog 7</fullName>
    </alternativeName>
    <alternativeName>
        <fullName evidence="10">SIR2-like protein 7</fullName>
    </alternativeName>
</protein>